<comment type="caution">
    <text evidence="2">The sequence shown here is derived from an EMBL/GenBank/DDBJ whole genome shotgun (WGS) entry which is preliminary data.</text>
</comment>
<evidence type="ECO:0000313" key="3">
    <source>
        <dbReference type="Proteomes" id="UP000603227"/>
    </source>
</evidence>
<protein>
    <submittedName>
        <fullName evidence="2">Uncharacterized protein</fullName>
    </submittedName>
</protein>
<feature type="compositionally biased region" description="Basic and acidic residues" evidence="1">
    <location>
        <begin position="60"/>
        <end position="69"/>
    </location>
</feature>
<gene>
    <name evidence="2" type="ORF">GCM10017771_73150</name>
</gene>
<name>A0A918ZH42_9ACTN</name>
<evidence type="ECO:0000313" key="2">
    <source>
        <dbReference type="EMBL" id="GHE51097.1"/>
    </source>
</evidence>
<dbReference type="EMBL" id="BNAT01000036">
    <property type="protein sequence ID" value="GHE51097.1"/>
    <property type="molecule type" value="Genomic_DNA"/>
</dbReference>
<organism evidence="2 3">
    <name type="scientific">Streptomyces capitiformicae</name>
    <dbReference type="NCBI Taxonomy" id="2014920"/>
    <lineage>
        <taxon>Bacteria</taxon>
        <taxon>Bacillati</taxon>
        <taxon>Actinomycetota</taxon>
        <taxon>Actinomycetes</taxon>
        <taxon>Kitasatosporales</taxon>
        <taxon>Streptomycetaceae</taxon>
        <taxon>Streptomyces</taxon>
    </lineage>
</organism>
<dbReference type="RefSeq" id="WP_189786723.1">
    <property type="nucleotide sequence ID" value="NZ_BNAT01000036.1"/>
</dbReference>
<dbReference type="Proteomes" id="UP000603227">
    <property type="component" value="Unassembled WGS sequence"/>
</dbReference>
<evidence type="ECO:0000256" key="1">
    <source>
        <dbReference type="SAM" id="MobiDB-lite"/>
    </source>
</evidence>
<dbReference type="AlphaFoldDB" id="A0A918ZH42"/>
<keyword evidence="3" id="KW-1185">Reference proteome</keyword>
<accession>A0A918ZH42</accession>
<reference evidence="2" key="1">
    <citation type="journal article" date="2014" name="Int. J. Syst. Evol. Microbiol.">
        <title>Complete genome sequence of Corynebacterium casei LMG S-19264T (=DSM 44701T), isolated from a smear-ripened cheese.</title>
        <authorList>
            <consortium name="US DOE Joint Genome Institute (JGI-PGF)"/>
            <person name="Walter F."/>
            <person name="Albersmeier A."/>
            <person name="Kalinowski J."/>
            <person name="Ruckert C."/>
        </authorList>
    </citation>
    <scope>NUCLEOTIDE SEQUENCE</scope>
    <source>
        <strain evidence="2">CGMCC 4.7403</strain>
    </source>
</reference>
<feature type="compositionally biased region" description="Basic and acidic residues" evidence="1">
    <location>
        <begin position="1"/>
        <end position="12"/>
    </location>
</feature>
<reference evidence="2" key="2">
    <citation type="submission" date="2020-09" db="EMBL/GenBank/DDBJ databases">
        <authorList>
            <person name="Sun Q."/>
            <person name="Zhou Y."/>
        </authorList>
    </citation>
    <scope>NUCLEOTIDE SEQUENCE</scope>
    <source>
        <strain evidence="2">CGMCC 4.7403</strain>
    </source>
</reference>
<feature type="region of interest" description="Disordered" evidence="1">
    <location>
        <begin position="1"/>
        <end position="31"/>
    </location>
</feature>
<sequence length="91" mass="9782">MTPQRPDRHRDPGLTVRPGADLKQQATQALSDRDREMQGFVVACLTALVADPDGFLERLAEHWPAEKPRGRPRKATSPLAGGDGPGDAAAN</sequence>
<feature type="region of interest" description="Disordered" evidence="1">
    <location>
        <begin position="60"/>
        <end position="91"/>
    </location>
</feature>
<proteinExistence type="predicted"/>